<evidence type="ECO:0000313" key="1">
    <source>
        <dbReference type="EMBL" id="GCA66175.1"/>
    </source>
</evidence>
<evidence type="ECO:0000313" key="2">
    <source>
        <dbReference type="Proteomes" id="UP000265643"/>
    </source>
</evidence>
<accession>A0A391NYU9</accession>
<organism evidence="1 2">
    <name type="scientific">Mediterraneibacter butyricigenes</name>
    <dbReference type="NCBI Taxonomy" id="2316025"/>
    <lineage>
        <taxon>Bacteria</taxon>
        <taxon>Bacillati</taxon>
        <taxon>Bacillota</taxon>
        <taxon>Clostridia</taxon>
        <taxon>Lachnospirales</taxon>
        <taxon>Lachnospiraceae</taxon>
        <taxon>Mediterraneibacter</taxon>
    </lineage>
</organism>
<comment type="caution">
    <text evidence="1">The sequence shown here is derived from an EMBL/GenBank/DDBJ whole genome shotgun (WGS) entry which is preliminary data.</text>
</comment>
<sequence>MKTKRKSTPLPESEHEDRRTIIGELVEQGYQNKEIAEKTGIPVGTVGTYAAMFRKQKKEAEKGKTGKNADRHLCMSCKYRSARTEVNGCDYAGIMEHSRGCTVEECTVYEKGARLKMKEWNE</sequence>
<dbReference type="EMBL" id="BHGK01000001">
    <property type="protein sequence ID" value="GCA66175.1"/>
    <property type="molecule type" value="Genomic_DNA"/>
</dbReference>
<name>A0A391NYU9_9FIRM</name>
<reference evidence="2" key="1">
    <citation type="submission" date="2018-09" db="EMBL/GenBank/DDBJ databases">
        <title>Draft Genome Sequence of Mediterraneibacter sp. KCTC 15684.</title>
        <authorList>
            <person name="Kim J.S."/>
            <person name="Han K.I."/>
            <person name="Suh M.K."/>
            <person name="Lee K.C."/>
            <person name="Eom M.K."/>
            <person name="Lee J.H."/>
            <person name="Park S.H."/>
            <person name="Kang S.W."/>
            <person name="Park J.E."/>
            <person name="Oh B.S."/>
            <person name="Yu S.Y."/>
            <person name="Choi S.H."/>
            <person name="Lee D.H."/>
            <person name="Yoon H."/>
            <person name="Kim B."/>
            <person name="Yang S.J."/>
            <person name="Lee J.S."/>
        </authorList>
    </citation>
    <scope>NUCLEOTIDE SEQUENCE [LARGE SCALE GENOMIC DNA]</scope>
    <source>
        <strain evidence="2">KCTC 15684</strain>
    </source>
</reference>
<dbReference type="RefSeq" id="WP_119297531.1">
    <property type="nucleotide sequence ID" value="NZ_BHGK01000001.1"/>
</dbReference>
<dbReference type="AlphaFoldDB" id="A0A391NYU9"/>
<dbReference type="InterPro" id="IPR036388">
    <property type="entry name" value="WH-like_DNA-bd_sf"/>
</dbReference>
<dbReference type="Proteomes" id="UP000265643">
    <property type="component" value="Unassembled WGS sequence"/>
</dbReference>
<protein>
    <submittedName>
        <fullName evidence="1">Uncharacterized protein</fullName>
    </submittedName>
</protein>
<gene>
    <name evidence="1" type="ORF">KGMB01110_06110</name>
</gene>
<proteinExistence type="predicted"/>
<keyword evidence="2" id="KW-1185">Reference proteome</keyword>
<dbReference type="Gene3D" id="1.10.10.10">
    <property type="entry name" value="Winged helix-like DNA-binding domain superfamily/Winged helix DNA-binding domain"/>
    <property type="match status" value="1"/>
</dbReference>